<dbReference type="AlphaFoldDB" id="A0A0C2LZT1"/>
<gene>
    <name evidence="1" type="ORF">RF11_00763</name>
</gene>
<dbReference type="Proteomes" id="UP000031668">
    <property type="component" value="Unassembled WGS sequence"/>
</dbReference>
<organism evidence="1 2">
    <name type="scientific">Thelohanellus kitauei</name>
    <name type="common">Myxosporean</name>
    <dbReference type="NCBI Taxonomy" id="669202"/>
    <lineage>
        <taxon>Eukaryota</taxon>
        <taxon>Metazoa</taxon>
        <taxon>Cnidaria</taxon>
        <taxon>Myxozoa</taxon>
        <taxon>Myxosporea</taxon>
        <taxon>Bivalvulida</taxon>
        <taxon>Platysporina</taxon>
        <taxon>Myxobolidae</taxon>
        <taxon>Thelohanellus</taxon>
    </lineage>
</organism>
<proteinExistence type="predicted"/>
<reference evidence="1 2" key="1">
    <citation type="journal article" date="2014" name="Genome Biol. Evol.">
        <title>The genome of the myxosporean Thelohanellus kitauei shows adaptations to nutrient acquisition within its fish host.</title>
        <authorList>
            <person name="Yang Y."/>
            <person name="Xiong J."/>
            <person name="Zhou Z."/>
            <person name="Huo F."/>
            <person name="Miao W."/>
            <person name="Ran C."/>
            <person name="Liu Y."/>
            <person name="Zhang J."/>
            <person name="Feng J."/>
            <person name="Wang M."/>
            <person name="Wang M."/>
            <person name="Wang L."/>
            <person name="Yao B."/>
        </authorList>
    </citation>
    <scope>NUCLEOTIDE SEQUENCE [LARGE SCALE GENOMIC DNA]</scope>
    <source>
        <strain evidence="1">Wuqing</strain>
    </source>
</reference>
<sequence>MLDDWLSPMKKSIDYLFGNTGLSQSGYIQDEKVIEDSKPEKKFIRPHKIIYHQGSKVQRRSDKKENDSLTDTVASSVHKRMLNMFSDALKQICKRQFIPFCRPQTGMTPCVGPNCIIAPIRLSCQPGDMNCMPAPMPSFPSPDISQASGVLYIPKRCDPSATNCNPTPVSQPQPPPEPPVILKLPITPPGPTARLIIKPVTAPPPSVEINFEKPSSLEGYQCCTPHCSDESNCVLLHGKKYRLVPDEPTICGGSECSDFVQPSPQYSFRTIPVPEDCITTLKDLDFSPETLRHASPCQKSAIKVVVNLGRSLDDLSRAVRQVYDVGGCSLTPPDAKLVGRSCRQLLLNGCCSPTGGNMIRIGGGC</sequence>
<evidence type="ECO:0000313" key="2">
    <source>
        <dbReference type="Proteomes" id="UP000031668"/>
    </source>
</evidence>
<dbReference type="EMBL" id="JWZT01005718">
    <property type="protein sequence ID" value="KII60260.1"/>
    <property type="molecule type" value="Genomic_DNA"/>
</dbReference>
<evidence type="ECO:0000313" key="1">
    <source>
        <dbReference type="EMBL" id="KII60260.1"/>
    </source>
</evidence>
<accession>A0A0C2LZT1</accession>
<name>A0A0C2LZT1_THEKT</name>
<keyword evidence="2" id="KW-1185">Reference proteome</keyword>
<dbReference type="OrthoDB" id="6022006at2759"/>
<protein>
    <submittedName>
        <fullName evidence="1">Uncharacterized protein</fullName>
    </submittedName>
</protein>
<comment type="caution">
    <text evidence="1">The sequence shown here is derived from an EMBL/GenBank/DDBJ whole genome shotgun (WGS) entry which is preliminary data.</text>
</comment>